<dbReference type="InterPro" id="IPR036322">
    <property type="entry name" value="WD40_repeat_dom_sf"/>
</dbReference>
<dbReference type="PANTHER" id="PTHR22844">
    <property type="entry name" value="F-BOX AND WD40 DOMAIN PROTEIN"/>
    <property type="match status" value="1"/>
</dbReference>
<dbReference type="Pfam" id="PF00400">
    <property type="entry name" value="WD40"/>
    <property type="match status" value="6"/>
</dbReference>
<gene>
    <name evidence="3" type="ordered locus">Os04g0481600</name>
    <name evidence="3" type="ORF">OSNPB_040481600</name>
</gene>
<feature type="repeat" description="WD" evidence="1">
    <location>
        <begin position="413"/>
        <end position="448"/>
    </location>
</feature>
<organism evidence="3 4">
    <name type="scientific">Oryza sativa subsp. japonica</name>
    <name type="common">Rice</name>
    <dbReference type="NCBI Taxonomy" id="39947"/>
    <lineage>
        <taxon>Eukaryota</taxon>
        <taxon>Viridiplantae</taxon>
        <taxon>Streptophyta</taxon>
        <taxon>Embryophyta</taxon>
        <taxon>Tracheophyta</taxon>
        <taxon>Spermatophyta</taxon>
        <taxon>Magnoliopsida</taxon>
        <taxon>Liliopsida</taxon>
        <taxon>Poales</taxon>
        <taxon>Poaceae</taxon>
        <taxon>BOP clade</taxon>
        <taxon>Oryzoideae</taxon>
        <taxon>Oryzeae</taxon>
        <taxon>Oryzinae</taxon>
        <taxon>Oryza</taxon>
        <taxon>Oryza sativa</taxon>
    </lineage>
</organism>
<dbReference type="SMR" id="A0A0P0WBW4"/>
<dbReference type="PROSITE" id="PS50294">
    <property type="entry name" value="WD_REPEATS_REGION"/>
    <property type="match status" value="3"/>
</dbReference>
<keyword evidence="1" id="KW-0853">WD repeat</keyword>
<evidence type="ECO:0000313" key="4">
    <source>
        <dbReference type="Proteomes" id="UP000059680"/>
    </source>
</evidence>
<dbReference type="STRING" id="39947.A0A0P0WBW4"/>
<dbReference type="eggNOG" id="KOG4155">
    <property type="taxonomic scope" value="Eukaryota"/>
</dbReference>
<proteinExistence type="predicted"/>
<dbReference type="PANTHER" id="PTHR22844:SF199">
    <property type="entry name" value="F21J9.19"/>
    <property type="match status" value="1"/>
</dbReference>
<reference evidence="3 4" key="2">
    <citation type="journal article" date="2013" name="Plant Cell Physiol.">
        <title>Rice Annotation Project Database (RAP-DB): an integrative and interactive database for rice genomics.</title>
        <authorList>
            <person name="Sakai H."/>
            <person name="Lee S.S."/>
            <person name="Tanaka T."/>
            <person name="Numa H."/>
            <person name="Kim J."/>
            <person name="Kawahara Y."/>
            <person name="Wakimoto H."/>
            <person name="Yang C.C."/>
            <person name="Iwamoto M."/>
            <person name="Abe T."/>
            <person name="Yamada Y."/>
            <person name="Muto A."/>
            <person name="Inokuchi H."/>
            <person name="Ikemura T."/>
            <person name="Matsumoto T."/>
            <person name="Sasaki T."/>
            <person name="Itoh T."/>
        </authorList>
    </citation>
    <scope>NUCLEOTIDE SEQUENCE [LARGE SCALE GENOMIC DNA]</scope>
    <source>
        <strain evidence="4">cv. Nipponbare</strain>
    </source>
</reference>
<evidence type="ECO:0000256" key="2">
    <source>
        <dbReference type="SAM" id="MobiDB-lite"/>
    </source>
</evidence>
<feature type="repeat" description="WD" evidence="1">
    <location>
        <begin position="309"/>
        <end position="339"/>
    </location>
</feature>
<feature type="repeat" description="WD" evidence="1">
    <location>
        <begin position="367"/>
        <end position="408"/>
    </location>
</feature>
<dbReference type="InterPro" id="IPR001680">
    <property type="entry name" value="WD40_rpt"/>
</dbReference>
<dbReference type="AlphaFoldDB" id="A0A0P0WBW4"/>
<dbReference type="InParanoid" id="A0A0P0WBW4"/>
<protein>
    <submittedName>
        <fullName evidence="3">Os04g0481600 protein</fullName>
    </submittedName>
</protein>
<dbReference type="PaxDb" id="39947-A0A0P0WBW4"/>
<dbReference type="OMA" id="NHMAVTG"/>
<reference evidence="4" key="1">
    <citation type="journal article" date="2005" name="Nature">
        <title>The map-based sequence of the rice genome.</title>
        <authorList>
            <consortium name="International rice genome sequencing project (IRGSP)"/>
            <person name="Matsumoto T."/>
            <person name="Wu J."/>
            <person name="Kanamori H."/>
            <person name="Katayose Y."/>
            <person name="Fujisawa M."/>
            <person name="Namiki N."/>
            <person name="Mizuno H."/>
            <person name="Yamamoto K."/>
            <person name="Antonio B.A."/>
            <person name="Baba T."/>
            <person name="Sakata K."/>
            <person name="Nagamura Y."/>
            <person name="Aoki H."/>
            <person name="Arikawa K."/>
            <person name="Arita K."/>
            <person name="Bito T."/>
            <person name="Chiden Y."/>
            <person name="Fujitsuka N."/>
            <person name="Fukunaka R."/>
            <person name="Hamada M."/>
            <person name="Harada C."/>
            <person name="Hayashi A."/>
            <person name="Hijishita S."/>
            <person name="Honda M."/>
            <person name="Hosokawa S."/>
            <person name="Ichikawa Y."/>
            <person name="Idonuma A."/>
            <person name="Iijima M."/>
            <person name="Ikeda M."/>
            <person name="Ikeno M."/>
            <person name="Ito K."/>
            <person name="Ito S."/>
            <person name="Ito T."/>
            <person name="Ito Y."/>
            <person name="Ito Y."/>
            <person name="Iwabuchi A."/>
            <person name="Kamiya K."/>
            <person name="Karasawa W."/>
            <person name="Kurita K."/>
            <person name="Katagiri S."/>
            <person name="Kikuta A."/>
            <person name="Kobayashi H."/>
            <person name="Kobayashi N."/>
            <person name="Machita K."/>
            <person name="Maehara T."/>
            <person name="Masukawa M."/>
            <person name="Mizubayashi T."/>
            <person name="Mukai Y."/>
            <person name="Nagasaki H."/>
            <person name="Nagata Y."/>
            <person name="Naito S."/>
            <person name="Nakashima M."/>
            <person name="Nakama Y."/>
            <person name="Nakamichi Y."/>
            <person name="Nakamura M."/>
            <person name="Meguro A."/>
            <person name="Negishi M."/>
            <person name="Ohta I."/>
            <person name="Ohta T."/>
            <person name="Okamoto M."/>
            <person name="Ono N."/>
            <person name="Saji S."/>
            <person name="Sakaguchi M."/>
            <person name="Sakai K."/>
            <person name="Shibata M."/>
            <person name="Shimokawa T."/>
            <person name="Song J."/>
            <person name="Takazaki Y."/>
            <person name="Terasawa K."/>
            <person name="Tsugane M."/>
            <person name="Tsuji K."/>
            <person name="Ueda S."/>
            <person name="Waki K."/>
            <person name="Yamagata H."/>
            <person name="Yamamoto M."/>
            <person name="Yamamoto S."/>
            <person name="Yamane H."/>
            <person name="Yoshiki S."/>
            <person name="Yoshihara R."/>
            <person name="Yukawa K."/>
            <person name="Zhong H."/>
            <person name="Yano M."/>
            <person name="Yuan Q."/>
            <person name="Ouyang S."/>
            <person name="Liu J."/>
            <person name="Jones K.M."/>
            <person name="Gansberger K."/>
            <person name="Moffat K."/>
            <person name="Hill J."/>
            <person name="Bera J."/>
            <person name="Fadrosh D."/>
            <person name="Jin S."/>
            <person name="Johri S."/>
            <person name="Kim M."/>
            <person name="Overton L."/>
            <person name="Reardon M."/>
            <person name="Tsitrin T."/>
            <person name="Vuong H."/>
            <person name="Weaver B."/>
            <person name="Ciecko A."/>
            <person name="Tallon L."/>
            <person name="Jackson J."/>
            <person name="Pai G."/>
            <person name="Aken S.V."/>
            <person name="Utterback T."/>
            <person name="Reidmuller S."/>
            <person name="Feldblyum T."/>
            <person name="Hsiao J."/>
            <person name="Zismann V."/>
            <person name="Iobst S."/>
            <person name="de Vazeille A.R."/>
            <person name="Buell C.R."/>
            <person name="Ying K."/>
            <person name="Li Y."/>
            <person name="Lu T."/>
            <person name="Huang Y."/>
            <person name="Zhao Q."/>
            <person name="Feng Q."/>
            <person name="Zhang L."/>
            <person name="Zhu J."/>
            <person name="Weng Q."/>
            <person name="Mu J."/>
            <person name="Lu Y."/>
            <person name="Fan D."/>
            <person name="Liu Y."/>
            <person name="Guan J."/>
            <person name="Zhang Y."/>
            <person name="Yu S."/>
            <person name="Liu X."/>
            <person name="Zhang Y."/>
            <person name="Hong G."/>
            <person name="Han B."/>
            <person name="Choisne N."/>
            <person name="Demange N."/>
            <person name="Orjeda G."/>
            <person name="Samain S."/>
            <person name="Cattolico L."/>
            <person name="Pelletier E."/>
            <person name="Couloux A."/>
            <person name="Segurens B."/>
            <person name="Wincker P."/>
            <person name="D'Hont A."/>
            <person name="Scarpelli C."/>
            <person name="Weissenbach J."/>
            <person name="Salanoubat M."/>
            <person name="Quetier F."/>
            <person name="Yu Y."/>
            <person name="Kim H.R."/>
            <person name="Rambo T."/>
            <person name="Currie J."/>
            <person name="Collura K."/>
            <person name="Luo M."/>
            <person name="Yang T."/>
            <person name="Ammiraju J.S.S."/>
            <person name="Engler F."/>
            <person name="Soderlund C."/>
            <person name="Wing R.A."/>
            <person name="Palmer L.E."/>
            <person name="de la Bastide M."/>
            <person name="Spiegel L."/>
            <person name="Nascimento L."/>
            <person name="Zutavern T."/>
            <person name="O'Shaughnessy A."/>
            <person name="Dike S."/>
            <person name="Dedhia N."/>
            <person name="Preston R."/>
            <person name="Balija V."/>
            <person name="McCombie W.R."/>
            <person name="Chow T."/>
            <person name="Chen H."/>
            <person name="Chung M."/>
            <person name="Chen C."/>
            <person name="Shaw J."/>
            <person name="Wu H."/>
            <person name="Hsiao K."/>
            <person name="Chao Y."/>
            <person name="Chu M."/>
            <person name="Cheng C."/>
            <person name="Hour A."/>
            <person name="Lee P."/>
            <person name="Lin S."/>
            <person name="Lin Y."/>
            <person name="Liou J."/>
            <person name="Liu S."/>
            <person name="Hsing Y."/>
            <person name="Raghuvanshi S."/>
            <person name="Mohanty A."/>
            <person name="Bharti A.K."/>
            <person name="Gaur A."/>
            <person name="Gupta V."/>
            <person name="Kumar D."/>
            <person name="Ravi V."/>
            <person name="Vij S."/>
            <person name="Kapur A."/>
            <person name="Khurana P."/>
            <person name="Khurana P."/>
            <person name="Khurana J.P."/>
            <person name="Tyagi A.K."/>
            <person name="Gaikwad K."/>
            <person name="Singh A."/>
            <person name="Dalal V."/>
            <person name="Srivastava S."/>
            <person name="Dixit A."/>
            <person name="Pal A.K."/>
            <person name="Ghazi I.A."/>
            <person name="Yadav M."/>
            <person name="Pandit A."/>
            <person name="Bhargava A."/>
            <person name="Sureshbabu K."/>
            <person name="Batra K."/>
            <person name="Sharma T.R."/>
            <person name="Mohapatra T."/>
            <person name="Singh N.K."/>
            <person name="Messing J."/>
            <person name="Nelson A.B."/>
            <person name="Fuks G."/>
            <person name="Kavchok S."/>
            <person name="Keizer G."/>
            <person name="Linton E."/>
            <person name="Llaca V."/>
            <person name="Song R."/>
            <person name="Tanyolac B."/>
            <person name="Young S."/>
            <person name="Ho-Il K."/>
            <person name="Hahn J.H."/>
            <person name="Sangsakoo G."/>
            <person name="Vanavichit A."/>
            <person name="de Mattos Luiz.A.T."/>
            <person name="Zimmer P.D."/>
            <person name="Malone G."/>
            <person name="Dellagostin O."/>
            <person name="de Oliveira A.C."/>
            <person name="Bevan M."/>
            <person name="Bancroft I."/>
            <person name="Minx P."/>
            <person name="Cordum H."/>
            <person name="Wilson R."/>
            <person name="Cheng Z."/>
            <person name="Jin W."/>
            <person name="Jiang J."/>
            <person name="Leong S.A."/>
            <person name="Iwama H."/>
            <person name="Gojobori T."/>
            <person name="Itoh T."/>
            <person name="Niimura Y."/>
            <person name="Fujii Y."/>
            <person name="Habara T."/>
            <person name="Sakai H."/>
            <person name="Sato Y."/>
            <person name="Wilson G."/>
            <person name="Kumar K."/>
            <person name="McCouch S."/>
            <person name="Juretic N."/>
            <person name="Hoen D."/>
            <person name="Wright S."/>
            <person name="Bruskiewich R."/>
            <person name="Bureau T."/>
            <person name="Miyao A."/>
            <person name="Hirochika H."/>
            <person name="Nishikawa T."/>
            <person name="Kadowaki K."/>
            <person name="Sugiura M."/>
            <person name="Burr B."/>
            <person name="Sasaki T."/>
        </authorList>
    </citation>
    <scope>NUCLEOTIDE SEQUENCE [LARGE SCALE GENOMIC DNA]</scope>
    <source>
        <strain evidence="4">cv. Nipponbare</strain>
    </source>
</reference>
<accession>A0A0P0WBW4</accession>
<dbReference type="Gene3D" id="2.130.10.10">
    <property type="entry name" value="YVTN repeat-like/Quinoprotein amine dehydrogenase"/>
    <property type="match status" value="2"/>
</dbReference>
<sequence length="517" mass="53706">MCRTIPSRQMEEADPSLRVQIPPPRTRTNSSIPRSRGRCHSGWWCLLMRLLPRLCMATGDSAAAAGEGDSSNSGSKQQAAAVSSSSSTVSTSSSAAAAAVSEASSSMSLPSLPSLSDVTGSMSASLAASFAHVTTLCPLSTAAAAASAAAVAAADYSVHGGGGLVVVVARPAAVVLHDVFTMEATSTSDMADDTSAAGSVKCVAHLHGGKAAVTGHQDGRLRLWRMSSRAPDRLRLAAALPTVSDRLRRFPVPSNHVTVRRHHRRLWIEHADAVSGVAASADGRLLFSVSWDKTLKVWAVPSLRCLQSLPAHDDAVNAVAVAHDGTVYTASADRRVRVWAPRAPAAGPDRASRRPGKKPAYHLVATLSRHAAAVNAVAVGCGGQVLYSGGNDRCVVVWEREDSASHMVAVGALRGHRRAVLSVACAAGDAADGALVVSGAADQTVRAWRRGADGRGYYCVAVIDGHGSAVRSVAAALVTAQKKRRADDDGGDEEWRVCSASFDGEVRLWSLRVAAAS</sequence>
<dbReference type="FunFam" id="2.130.10.10:FF:000775">
    <property type="entry name" value="BnaA09g28200D protein"/>
    <property type="match status" value="1"/>
</dbReference>
<evidence type="ECO:0000313" key="3">
    <source>
        <dbReference type="EMBL" id="BAS89747.1"/>
    </source>
</evidence>
<name>A0A0P0WBW4_ORYSJ</name>
<dbReference type="InterPro" id="IPR045182">
    <property type="entry name" value="JINGUBANG-like"/>
</dbReference>
<dbReference type="InterPro" id="IPR015943">
    <property type="entry name" value="WD40/YVTN_repeat-like_dom_sf"/>
</dbReference>
<feature type="region of interest" description="Disordered" evidence="2">
    <location>
        <begin position="1"/>
        <end position="37"/>
    </location>
</feature>
<dbReference type="KEGG" id="osa:4336188"/>
<dbReference type="SUPFAM" id="SSF50978">
    <property type="entry name" value="WD40 repeat-like"/>
    <property type="match status" value="1"/>
</dbReference>
<dbReference type="OrthoDB" id="674604at2759"/>
<keyword evidence="4" id="KW-1185">Reference proteome</keyword>
<dbReference type="Proteomes" id="UP000059680">
    <property type="component" value="Chromosome 4"/>
</dbReference>
<dbReference type="EMBL" id="AP014960">
    <property type="protein sequence ID" value="BAS89747.1"/>
    <property type="molecule type" value="Genomic_DNA"/>
</dbReference>
<dbReference type="SMART" id="SM00320">
    <property type="entry name" value="WD40"/>
    <property type="match status" value="6"/>
</dbReference>
<reference evidence="3 4" key="3">
    <citation type="journal article" date="2013" name="Rice">
        <title>Improvement of the Oryza sativa Nipponbare reference genome using next generation sequence and optical map data.</title>
        <authorList>
            <person name="Kawahara Y."/>
            <person name="de la Bastide M."/>
            <person name="Hamilton J.P."/>
            <person name="Kanamori H."/>
            <person name="McCombie W.R."/>
            <person name="Ouyang S."/>
            <person name="Schwartz D.C."/>
            <person name="Tanaka T."/>
            <person name="Wu J."/>
            <person name="Zhou S."/>
            <person name="Childs K.L."/>
            <person name="Davidson R.M."/>
            <person name="Lin H."/>
            <person name="Quesada-Ocampo L."/>
            <person name="Vaillancourt B."/>
            <person name="Sakai H."/>
            <person name="Lee S.S."/>
            <person name="Kim J."/>
            <person name="Numa H."/>
            <person name="Itoh T."/>
            <person name="Buell C.R."/>
            <person name="Matsumoto T."/>
        </authorList>
    </citation>
    <scope>NUCLEOTIDE SEQUENCE [LARGE SCALE GENOMIC DNA]</scope>
    <source>
        <strain evidence="4">cv. Nipponbare</strain>
    </source>
</reference>
<dbReference type="PROSITE" id="PS50082">
    <property type="entry name" value="WD_REPEATS_2"/>
    <property type="match status" value="4"/>
</dbReference>
<evidence type="ECO:0000256" key="1">
    <source>
        <dbReference type="PROSITE-ProRule" id="PRU00221"/>
    </source>
</evidence>
<dbReference type="Gramene" id="Os04t0481600-00">
    <property type="protein sequence ID" value="Os04t0481600-00"/>
    <property type="gene ID" value="Os04g0481600"/>
</dbReference>
<feature type="repeat" description="WD" evidence="1">
    <location>
        <begin position="267"/>
        <end position="308"/>
    </location>
</feature>